<reference evidence="1 2" key="2">
    <citation type="journal article" date="2016" name="Nature">
        <title>Redefining the invertebrate RNA virosphere.</title>
        <authorList>
            <person name="Shi M."/>
            <person name="Lin X.D."/>
            <person name="Tian J.H."/>
            <person name="Chen L.J."/>
            <person name="Chen X."/>
            <person name="Li C.X."/>
            <person name="Qin X.C."/>
            <person name="Li J."/>
            <person name="Cao J.P."/>
            <person name="Eden J.S."/>
            <person name="Buchmann J."/>
            <person name="Wang W."/>
            <person name="Xu J."/>
            <person name="Holmes E.C."/>
            <person name="Zhang Y.Z."/>
        </authorList>
    </citation>
    <scope>NUCLEOTIDE SEQUENCE [LARGE SCALE GENOMIC DNA]</scope>
    <source>
        <strain evidence="1 2">SXSSP02</strain>
    </source>
</reference>
<proteinExistence type="predicted"/>
<dbReference type="GO" id="GO:0019013">
    <property type="term" value="C:viral nucleocapsid"/>
    <property type="evidence" value="ECO:0007669"/>
    <property type="project" value="UniProtKB-KW"/>
</dbReference>
<dbReference type="EMBL" id="KX650647">
    <property type="protein sequence ID" value="API65465.1"/>
    <property type="molecule type" value="Viral_cRNA"/>
</dbReference>
<name>A0A1L4AB05_9VIRU</name>
<keyword evidence="2" id="KW-1185">Reference proteome</keyword>
<keyword evidence="1" id="KW-0543">Viral nucleoprotein</keyword>
<keyword evidence="1" id="KW-0946">Virion</keyword>
<dbReference type="KEGG" id="vg:65100114"/>
<sequence>MSTTIKSEQFTNVQQVVIPDKWADKLASESEVTYSTNKLEVYQVIFKKLMTRVPVIGSDMEVDLDTPPAAYAFATYVTSDFYRDQVSKSTGEVKYLLKVGQQEIPVYSTRKSAQKLDDGLISVDDATLASIMLQNTVVKQFKEKKSAWAMTPLSRISMTNEGIEALADEMKVSDTTIVKMLNMSTARKSYQCSDIIGSGYSSDFAVASILRSNFLNDRNKVTMLQKQISDKNIARCVRAAPIDKDRVAMILSCMSGISNDVDKEEILMKVKNLQSIGVKRRAGLFEEHTKAHSVENFPTEAETLSYLEARGIQDRQNLKKIVKEVKLNKALTKSTKEQILNKIAEKLA</sequence>
<accession>A0A1L4AB05</accession>
<dbReference type="RefSeq" id="YP_010085073.1">
    <property type="nucleotide sequence ID" value="NC_055190.1"/>
</dbReference>
<gene>
    <name evidence="1" type="primary">N</name>
</gene>
<dbReference type="Proteomes" id="UP000297024">
    <property type="component" value="Genome"/>
</dbReference>
<dbReference type="GeneID" id="65100114"/>
<protein>
    <submittedName>
        <fullName evidence="1">Nucleocapsid protein</fullName>
    </submittedName>
</protein>
<evidence type="ECO:0000313" key="1">
    <source>
        <dbReference type="EMBL" id="API65465.1"/>
    </source>
</evidence>
<evidence type="ECO:0000313" key="2">
    <source>
        <dbReference type="Proteomes" id="UP000297024"/>
    </source>
</evidence>
<organism evidence="1 2">
    <name type="scientific">Sanxia Water Strider Virus 2</name>
    <dbReference type="NCBI Taxonomy" id="1608061"/>
    <lineage>
        <taxon>Viruses</taxon>
        <taxon>Riboviria</taxon>
        <taxon>Orthornavirae</taxon>
        <taxon>Negarnaviricota</taxon>
        <taxon>Polyploviricotina</taxon>
        <taxon>Bunyaviricetes</taxon>
        <taxon>Elliovirales</taxon>
        <taxon>Phasmaviridae</taxon>
        <taxon>Sawastrivirus</taxon>
        <taxon>Sawastrivirus sanxiaense</taxon>
    </lineage>
</organism>
<reference evidence="1 2" key="1">
    <citation type="journal article" date="2015" name="Elife">
        <title>Unprecedented genomic diversity of RNA viruses in arthropods reveals the ancestry of negative-sense RNA viruses.</title>
        <authorList>
            <person name="Li C.X."/>
            <person name="Shi M."/>
            <person name="Tian J.H."/>
            <person name="Lin X.D."/>
            <person name="Kang Y.J."/>
            <person name="Chen L.J."/>
            <person name="Qin X.C."/>
            <person name="Xu J."/>
            <person name="Holmes E.C."/>
            <person name="Zhang Y.Z."/>
        </authorList>
    </citation>
    <scope>NUCLEOTIDE SEQUENCE [LARGE SCALE GENOMIC DNA]</scope>
    <source>
        <strain evidence="1 2">SXSSP02</strain>
    </source>
</reference>